<dbReference type="AlphaFoldDB" id="H2XNB6"/>
<dbReference type="RefSeq" id="XP_002129225.1">
    <property type="nucleotide sequence ID" value="XM_002129189.4"/>
</dbReference>
<evidence type="ECO:0000313" key="1">
    <source>
        <dbReference type="Ensembl" id="ENSCINP00000031149.1"/>
    </source>
</evidence>
<dbReference type="Proteomes" id="UP000008144">
    <property type="component" value="Unassembled WGS sequence"/>
</dbReference>
<dbReference type="KEGG" id="cin:100181000"/>
<dbReference type="InParanoid" id="H2XNB6"/>
<reference evidence="2" key="1">
    <citation type="journal article" date="2002" name="Science">
        <title>The draft genome of Ciona intestinalis: insights into chordate and vertebrate origins.</title>
        <authorList>
            <person name="Dehal P."/>
            <person name="Satou Y."/>
            <person name="Campbell R.K."/>
            <person name="Chapman J."/>
            <person name="Degnan B."/>
            <person name="De Tomaso A."/>
            <person name="Davidson B."/>
            <person name="Di Gregorio A."/>
            <person name="Gelpke M."/>
            <person name="Goodstein D.M."/>
            <person name="Harafuji N."/>
            <person name="Hastings K.E."/>
            <person name="Ho I."/>
            <person name="Hotta K."/>
            <person name="Huang W."/>
            <person name="Kawashima T."/>
            <person name="Lemaire P."/>
            <person name="Martinez D."/>
            <person name="Meinertzhagen I.A."/>
            <person name="Necula S."/>
            <person name="Nonaka M."/>
            <person name="Putnam N."/>
            <person name="Rash S."/>
            <person name="Saiga H."/>
            <person name="Satake M."/>
            <person name="Terry A."/>
            <person name="Yamada L."/>
            <person name="Wang H.G."/>
            <person name="Awazu S."/>
            <person name="Azumi K."/>
            <person name="Boore J."/>
            <person name="Branno M."/>
            <person name="Chin-Bow S."/>
            <person name="DeSantis R."/>
            <person name="Doyle S."/>
            <person name="Francino P."/>
            <person name="Keys D.N."/>
            <person name="Haga S."/>
            <person name="Hayashi H."/>
            <person name="Hino K."/>
            <person name="Imai K.S."/>
            <person name="Inaba K."/>
            <person name="Kano S."/>
            <person name="Kobayashi K."/>
            <person name="Kobayashi M."/>
            <person name="Lee B.I."/>
            <person name="Makabe K.W."/>
            <person name="Manohar C."/>
            <person name="Matassi G."/>
            <person name="Medina M."/>
            <person name="Mochizuki Y."/>
            <person name="Mount S."/>
            <person name="Morishita T."/>
            <person name="Miura S."/>
            <person name="Nakayama A."/>
            <person name="Nishizaka S."/>
            <person name="Nomoto H."/>
            <person name="Ohta F."/>
            <person name="Oishi K."/>
            <person name="Rigoutsos I."/>
            <person name="Sano M."/>
            <person name="Sasaki A."/>
            <person name="Sasakura Y."/>
            <person name="Shoguchi E."/>
            <person name="Shin-i T."/>
            <person name="Spagnuolo A."/>
            <person name="Stainier D."/>
            <person name="Suzuki M.M."/>
            <person name="Tassy O."/>
            <person name="Takatori N."/>
            <person name="Tokuoka M."/>
            <person name="Yagi K."/>
            <person name="Yoshizaki F."/>
            <person name="Wada S."/>
            <person name="Zhang C."/>
            <person name="Hyatt P.D."/>
            <person name="Larimer F."/>
            <person name="Detter C."/>
            <person name="Doggett N."/>
            <person name="Glavina T."/>
            <person name="Hawkins T."/>
            <person name="Richardson P."/>
            <person name="Lucas S."/>
            <person name="Kohara Y."/>
            <person name="Levine M."/>
            <person name="Satoh N."/>
            <person name="Rokhsar D.S."/>
        </authorList>
    </citation>
    <scope>NUCLEOTIDE SEQUENCE [LARGE SCALE GENOMIC DNA]</scope>
</reference>
<gene>
    <name evidence="1" type="primary">LOC100181000</name>
</gene>
<dbReference type="Ensembl" id="ENSCINT00000033084.1">
    <property type="protein sequence ID" value="ENSCINP00000031149.1"/>
    <property type="gene ID" value="ENSCING00000022576.1"/>
</dbReference>
<organism evidence="1 2">
    <name type="scientific">Ciona intestinalis</name>
    <name type="common">Transparent sea squirt</name>
    <name type="synonym">Ascidia intestinalis</name>
    <dbReference type="NCBI Taxonomy" id="7719"/>
    <lineage>
        <taxon>Eukaryota</taxon>
        <taxon>Metazoa</taxon>
        <taxon>Chordata</taxon>
        <taxon>Tunicata</taxon>
        <taxon>Ascidiacea</taxon>
        <taxon>Phlebobranchia</taxon>
        <taxon>Cionidae</taxon>
        <taxon>Ciona</taxon>
    </lineage>
</organism>
<reference evidence="1" key="2">
    <citation type="submission" date="2025-08" db="UniProtKB">
        <authorList>
            <consortium name="Ensembl"/>
        </authorList>
    </citation>
    <scope>IDENTIFICATION</scope>
</reference>
<proteinExistence type="predicted"/>
<name>H2XNB6_CIOIN</name>
<dbReference type="GeneID" id="100181000"/>
<accession>H2XNB6</accession>
<dbReference type="HOGENOM" id="CLU_2195982_0_0_1"/>
<accession>A0A1W2WHK7</accession>
<evidence type="ECO:0000313" key="2">
    <source>
        <dbReference type="Proteomes" id="UP000008144"/>
    </source>
</evidence>
<sequence>MNTTSNSTLSCQISRKSKVYIAFTILCILIVTSDAAPYSKHFWQKVRKCRGIVFFKCKYISHYCNPRMLVKRNVDEEDIDDSTKLVMSRRSKRKGFHVTCQLCHRFCW</sequence>
<reference evidence="1" key="3">
    <citation type="submission" date="2025-09" db="UniProtKB">
        <authorList>
            <consortium name="Ensembl"/>
        </authorList>
    </citation>
    <scope>IDENTIFICATION</scope>
</reference>
<protein>
    <submittedName>
        <fullName evidence="1">Uncharacterized LOC100181000</fullName>
    </submittedName>
</protein>
<keyword evidence="2" id="KW-1185">Reference proteome</keyword>